<sequence>MGFDPPDRRVDAPGKRTVQRLSCLPSALLILDGTETQFGKLSLGPKPQGVCLGTEPGHTAQSQMYSPTPQKKHNRAIVRTAGLFAGSDTPGASFLDRKKENMNLQLNHPADTFTAGDRTFTKFLSVFQSPSRPPPPSPIACPSLTRCRGALLTTSVRKGKDVLQSTPCFRLQRSRALWCARAGRGSQMFPLNLASPLQFPQRAAVPVCSPSPHTQS</sequence>
<evidence type="ECO:0000313" key="2">
    <source>
        <dbReference type="Proteomes" id="UP001152622"/>
    </source>
</evidence>
<evidence type="ECO:0000313" key="1">
    <source>
        <dbReference type="EMBL" id="KAJ8339984.1"/>
    </source>
</evidence>
<keyword evidence="2" id="KW-1185">Reference proteome</keyword>
<dbReference type="Proteomes" id="UP001152622">
    <property type="component" value="Chromosome 16"/>
</dbReference>
<proteinExistence type="predicted"/>
<accession>A0A9Q1EJM2</accession>
<dbReference type="EMBL" id="JAINUF010000016">
    <property type="protein sequence ID" value="KAJ8339984.1"/>
    <property type="molecule type" value="Genomic_DNA"/>
</dbReference>
<reference evidence="1" key="1">
    <citation type="journal article" date="2023" name="Science">
        <title>Genome structures resolve the early diversification of teleost fishes.</title>
        <authorList>
            <person name="Parey E."/>
            <person name="Louis A."/>
            <person name="Montfort J."/>
            <person name="Bouchez O."/>
            <person name="Roques C."/>
            <person name="Iampietro C."/>
            <person name="Lluch J."/>
            <person name="Castinel A."/>
            <person name="Donnadieu C."/>
            <person name="Desvignes T."/>
            <person name="Floi Bucao C."/>
            <person name="Jouanno E."/>
            <person name="Wen M."/>
            <person name="Mejri S."/>
            <person name="Dirks R."/>
            <person name="Jansen H."/>
            <person name="Henkel C."/>
            <person name="Chen W.J."/>
            <person name="Zahm M."/>
            <person name="Cabau C."/>
            <person name="Klopp C."/>
            <person name="Thompson A.W."/>
            <person name="Robinson-Rechavi M."/>
            <person name="Braasch I."/>
            <person name="Lecointre G."/>
            <person name="Bobe J."/>
            <person name="Postlethwait J.H."/>
            <person name="Berthelot C."/>
            <person name="Roest Crollius H."/>
            <person name="Guiguen Y."/>
        </authorList>
    </citation>
    <scope>NUCLEOTIDE SEQUENCE</scope>
    <source>
        <strain evidence="1">WJC10195</strain>
    </source>
</reference>
<organism evidence="1 2">
    <name type="scientific">Synaphobranchus kaupii</name>
    <name type="common">Kaup's arrowtooth eel</name>
    <dbReference type="NCBI Taxonomy" id="118154"/>
    <lineage>
        <taxon>Eukaryota</taxon>
        <taxon>Metazoa</taxon>
        <taxon>Chordata</taxon>
        <taxon>Craniata</taxon>
        <taxon>Vertebrata</taxon>
        <taxon>Euteleostomi</taxon>
        <taxon>Actinopterygii</taxon>
        <taxon>Neopterygii</taxon>
        <taxon>Teleostei</taxon>
        <taxon>Anguilliformes</taxon>
        <taxon>Synaphobranchidae</taxon>
        <taxon>Synaphobranchus</taxon>
    </lineage>
</organism>
<protein>
    <submittedName>
        <fullName evidence="1">Uncharacterized protein</fullName>
    </submittedName>
</protein>
<gene>
    <name evidence="1" type="ORF">SKAU_G00346170</name>
</gene>
<name>A0A9Q1EJM2_SYNKA</name>
<dbReference type="AlphaFoldDB" id="A0A9Q1EJM2"/>
<comment type="caution">
    <text evidence="1">The sequence shown here is derived from an EMBL/GenBank/DDBJ whole genome shotgun (WGS) entry which is preliminary data.</text>
</comment>